<keyword evidence="6" id="KW-0902">Two-component regulatory system</keyword>
<reference evidence="10 11" key="1">
    <citation type="journal article" date="2015" name="Nature">
        <title>rRNA introns, odd ribosomes, and small enigmatic genomes across a large radiation of phyla.</title>
        <authorList>
            <person name="Brown C.T."/>
            <person name="Hug L.A."/>
            <person name="Thomas B.C."/>
            <person name="Sharon I."/>
            <person name="Castelle C.J."/>
            <person name="Singh A."/>
            <person name="Wilkins M.J."/>
            <person name="Williams K.H."/>
            <person name="Banfield J.F."/>
        </authorList>
    </citation>
    <scope>NUCLEOTIDE SEQUENCE [LARGE SCALE GENOMIC DNA]</scope>
</reference>
<dbReference type="SMART" id="SM00091">
    <property type="entry name" value="PAS"/>
    <property type="match status" value="2"/>
</dbReference>
<dbReference type="GO" id="GO:0000155">
    <property type="term" value="F:phosphorelay sensor kinase activity"/>
    <property type="evidence" value="ECO:0007669"/>
    <property type="project" value="InterPro"/>
</dbReference>
<evidence type="ECO:0000313" key="10">
    <source>
        <dbReference type="EMBL" id="KKU81053.1"/>
    </source>
</evidence>
<organism evidence="10 11">
    <name type="scientific">Candidatus Gottesmanbacteria bacterium GW2011_GWA1_47_8</name>
    <dbReference type="NCBI Taxonomy" id="1618438"/>
    <lineage>
        <taxon>Bacteria</taxon>
        <taxon>Candidatus Gottesmaniibacteriota</taxon>
    </lineage>
</organism>
<dbReference type="InterPro" id="IPR004358">
    <property type="entry name" value="Sig_transdc_His_kin-like_C"/>
</dbReference>
<protein>
    <recommendedName>
        <fullName evidence="2">histidine kinase</fullName>
        <ecNumber evidence="2">2.7.13.3</ecNumber>
    </recommendedName>
</protein>
<name>A0A0G1VSB0_9BACT</name>
<evidence type="ECO:0000256" key="6">
    <source>
        <dbReference type="ARBA" id="ARBA00023012"/>
    </source>
</evidence>
<dbReference type="SMART" id="SM00387">
    <property type="entry name" value="HATPase_c"/>
    <property type="match status" value="1"/>
</dbReference>
<dbReference type="EMBL" id="LCOQ01000003">
    <property type="protein sequence ID" value="KKU81053.1"/>
    <property type="molecule type" value="Genomic_DNA"/>
</dbReference>
<dbReference type="SMART" id="SM00388">
    <property type="entry name" value="HisKA"/>
    <property type="match status" value="1"/>
</dbReference>
<evidence type="ECO:0000313" key="11">
    <source>
        <dbReference type="Proteomes" id="UP000034212"/>
    </source>
</evidence>
<evidence type="ECO:0000259" key="7">
    <source>
        <dbReference type="PROSITE" id="PS50109"/>
    </source>
</evidence>
<dbReference type="SUPFAM" id="SSF55785">
    <property type="entry name" value="PYP-like sensor domain (PAS domain)"/>
    <property type="match status" value="2"/>
</dbReference>
<evidence type="ECO:0000256" key="4">
    <source>
        <dbReference type="ARBA" id="ARBA00022679"/>
    </source>
</evidence>
<dbReference type="SUPFAM" id="SSF55874">
    <property type="entry name" value="ATPase domain of HSP90 chaperone/DNA topoisomerase II/histidine kinase"/>
    <property type="match status" value="1"/>
</dbReference>
<keyword evidence="5 10" id="KW-0418">Kinase</keyword>
<evidence type="ECO:0000256" key="2">
    <source>
        <dbReference type="ARBA" id="ARBA00012438"/>
    </source>
</evidence>
<dbReference type="Pfam" id="PF13188">
    <property type="entry name" value="PAS_8"/>
    <property type="match status" value="1"/>
</dbReference>
<dbReference type="InterPro" id="IPR003594">
    <property type="entry name" value="HATPase_dom"/>
</dbReference>
<dbReference type="PROSITE" id="PS50113">
    <property type="entry name" value="PAC"/>
    <property type="match status" value="1"/>
</dbReference>
<dbReference type="PANTHER" id="PTHR43711:SF1">
    <property type="entry name" value="HISTIDINE KINASE 1"/>
    <property type="match status" value="1"/>
</dbReference>
<dbReference type="InterPro" id="IPR050736">
    <property type="entry name" value="Sensor_HK_Regulatory"/>
</dbReference>
<dbReference type="Pfam" id="PF00989">
    <property type="entry name" value="PAS"/>
    <property type="match status" value="1"/>
</dbReference>
<dbReference type="InterPro" id="IPR036097">
    <property type="entry name" value="HisK_dim/P_sf"/>
</dbReference>
<dbReference type="InterPro" id="IPR005467">
    <property type="entry name" value="His_kinase_dom"/>
</dbReference>
<dbReference type="NCBIfam" id="TIGR00229">
    <property type="entry name" value="sensory_box"/>
    <property type="match status" value="1"/>
</dbReference>
<dbReference type="PROSITE" id="PS50109">
    <property type="entry name" value="HIS_KIN"/>
    <property type="match status" value="1"/>
</dbReference>
<comment type="catalytic activity">
    <reaction evidence="1">
        <text>ATP + protein L-histidine = ADP + protein N-phospho-L-histidine.</text>
        <dbReference type="EC" id="2.7.13.3"/>
    </reaction>
</comment>
<evidence type="ECO:0000259" key="9">
    <source>
        <dbReference type="PROSITE" id="PS50113"/>
    </source>
</evidence>
<keyword evidence="3" id="KW-0597">Phosphoprotein</keyword>
<dbReference type="PANTHER" id="PTHR43711">
    <property type="entry name" value="TWO-COMPONENT HISTIDINE KINASE"/>
    <property type="match status" value="1"/>
</dbReference>
<feature type="domain" description="PAC" evidence="9">
    <location>
        <begin position="252"/>
        <end position="304"/>
    </location>
</feature>
<evidence type="ECO:0000259" key="8">
    <source>
        <dbReference type="PROSITE" id="PS50112"/>
    </source>
</evidence>
<dbReference type="PRINTS" id="PR00344">
    <property type="entry name" value="BCTRLSENSOR"/>
</dbReference>
<dbReference type="SUPFAM" id="SSF47384">
    <property type="entry name" value="Homodimeric domain of signal transducing histidine kinase"/>
    <property type="match status" value="1"/>
</dbReference>
<dbReference type="FunFam" id="3.30.565.10:FF:000006">
    <property type="entry name" value="Sensor histidine kinase WalK"/>
    <property type="match status" value="1"/>
</dbReference>
<proteinExistence type="predicted"/>
<dbReference type="Proteomes" id="UP000034212">
    <property type="component" value="Unassembled WGS sequence"/>
</dbReference>
<dbReference type="PROSITE" id="PS50112">
    <property type="entry name" value="PAS"/>
    <property type="match status" value="1"/>
</dbReference>
<dbReference type="Gene3D" id="3.30.565.10">
    <property type="entry name" value="Histidine kinase-like ATPase, C-terminal domain"/>
    <property type="match status" value="1"/>
</dbReference>
<dbReference type="Gene3D" id="3.30.450.20">
    <property type="entry name" value="PAS domain"/>
    <property type="match status" value="2"/>
</dbReference>
<dbReference type="CDD" id="cd00075">
    <property type="entry name" value="HATPase"/>
    <property type="match status" value="1"/>
</dbReference>
<evidence type="ECO:0000256" key="1">
    <source>
        <dbReference type="ARBA" id="ARBA00000085"/>
    </source>
</evidence>
<dbReference type="EC" id="2.7.13.3" evidence="2"/>
<dbReference type="AlphaFoldDB" id="A0A0G1VSB0"/>
<dbReference type="Gene3D" id="1.10.287.130">
    <property type="match status" value="1"/>
</dbReference>
<comment type="caution">
    <text evidence="10">The sequence shown here is derived from an EMBL/GenBank/DDBJ whole genome shotgun (WGS) entry which is preliminary data.</text>
</comment>
<evidence type="ECO:0000256" key="3">
    <source>
        <dbReference type="ARBA" id="ARBA00022553"/>
    </source>
</evidence>
<dbReference type="Pfam" id="PF02518">
    <property type="entry name" value="HATPase_c"/>
    <property type="match status" value="1"/>
</dbReference>
<dbReference type="InterPro" id="IPR003661">
    <property type="entry name" value="HisK_dim/P_dom"/>
</dbReference>
<dbReference type="InterPro" id="IPR000014">
    <property type="entry name" value="PAS"/>
</dbReference>
<accession>A0A0G1VSB0</accession>
<dbReference type="InterPro" id="IPR000700">
    <property type="entry name" value="PAS-assoc_C"/>
</dbReference>
<evidence type="ECO:0000256" key="5">
    <source>
        <dbReference type="ARBA" id="ARBA00022777"/>
    </source>
</evidence>
<gene>
    <name evidence="10" type="ORF">UY08_C0003G0004</name>
</gene>
<dbReference type="CDD" id="cd00130">
    <property type="entry name" value="PAS"/>
    <property type="match status" value="1"/>
</dbReference>
<dbReference type="Pfam" id="PF00512">
    <property type="entry name" value="HisKA"/>
    <property type="match status" value="1"/>
</dbReference>
<dbReference type="InterPro" id="IPR035965">
    <property type="entry name" value="PAS-like_dom_sf"/>
</dbReference>
<dbReference type="InterPro" id="IPR036890">
    <property type="entry name" value="HATPase_C_sf"/>
</dbReference>
<dbReference type="GO" id="GO:0006355">
    <property type="term" value="P:regulation of DNA-templated transcription"/>
    <property type="evidence" value="ECO:0007669"/>
    <property type="project" value="InterPro"/>
</dbReference>
<feature type="domain" description="PAS" evidence="8">
    <location>
        <begin position="173"/>
        <end position="231"/>
    </location>
</feature>
<dbReference type="CDD" id="cd00082">
    <property type="entry name" value="HisKA"/>
    <property type="match status" value="1"/>
</dbReference>
<feature type="domain" description="Histidine kinase" evidence="7">
    <location>
        <begin position="308"/>
        <end position="529"/>
    </location>
</feature>
<keyword evidence="4" id="KW-0808">Transferase</keyword>
<dbReference type="InterPro" id="IPR013767">
    <property type="entry name" value="PAS_fold"/>
</dbReference>
<sequence>MTNWFERVLTPRPANALSDSDFRTLFEMTTDSLIIADNNRVIVAANKANEAMFNDRIERIVGTRIDDYMCPDFHQLDQLWQKFLEVGELKGDICIKRRDGIIVKVNYIAKANAIPDRHLLAIRDNHEQRRVFELAQDSERKLEESNKFLEDTKYALINVLEDFSTEKQLVEQEKKKVEAVLASIGDAVFVTDISGHINLMNSVAEEYCGHRLTEARGQHYTRIFHFVSEDNPDVPYPDFVNQVVATRRIKELSDHVVLVKPNNERMPVSDSAAPILNPEGKIVGCVVVVRDFARERKLEQAKDEFLSVAAHQLRTPLGALRWGMELLLAGDIGPLTQKEKTMVGTYHQNILRMITLVNDLLDVSRIDQGRVRDEPVETDITALVEELIDFLNDEAKEKKVTIALDKGAIPLPIIMIDKKHLSQVLENIMSNAIKYCKADGGLVNVRLGQDTNYAKLEFEDNGIGIPPTAMKNLFTKFFRAENAVLNNTEGSGLGLYLAKKYVEKWGGSIEVRSELDRGTIVTINIPKQPKASPKVKTAVVLPVSVGI</sequence>